<dbReference type="AlphaFoldDB" id="A0A6I3KXB0"/>
<protein>
    <submittedName>
        <fullName evidence="1">Uncharacterized protein</fullName>
    </submittedName>
</protein>
<reference evidence="1 2" key="1">
    <citation type="submission" date="2019-11" db="EMBL/GenBank/DDBJ databases">
        <title>Nocardia sp. nov. CT2-14 isolated from soil.</title>
        <authorList>
            <person name="Kanchanasin P."/>
            <person name="Tanasupawat S."/>
            <person name="Yuki M."/>
            <person name="Kudo T."/>
        </authorList>
    </citation>
    <scope>NUCLEOTIDE SEQUENCE [LARGE SCALE GENOMIC DNA]</scope>
    <source>
        <strain evidence="1 2">CT2-14</strain>
    </source>
</reference>
<sequence length="16" mass="2175">MRWFDGYRWTDQTRTR</sequence>
<comment type="caution">
    <text evidence="1">The sequence shown here is derived from an EMBL/GenBank/DDBJ whole genome shotgun (WGS) entry which is preliminary data.</text>
</comment>
<dbReference type="EMBL" id="WMBB01000005">
    <property type="protein sequence ID" value="MTE13508.1"/>
    <property type="molecule type" value="Genomic_DNA"/>
</dbReference>
<evidence type="ECO:0000313" key="2">
    <source>
        <dbReference type="Proteomes" id="UP000432464"/>
    </source>
</evidence>
<organism evidence="1 2">
    <name type="scientific">Nocardia aurantiaca</name>
    <dbReference type="NCBI Taxonomy" id="2675850"/>
    <lineage>
        <taxon>Bacteria</taxon>
        <taxon>Bacillati</taxon>
        <taxon>Actinomycetota</taxon>
        <taxon>Actinomycetes</taxon>
        <taxon>Mycobacteriales</taxon>
        <taxon>Nocardiaceae</taxon>
        <taxon>Nocardia</taxon>
    </lineage>
</organism>
<name>A0A6I3KXB0_9NOCA</name>
<gene>
    <name evidence="1" type="ORF">GLP40_12070</name>
</gene>
<keyword evidence="2" id="KW-1185">Reference proteome</keyword>
<evidence type="ECO:0000313" key="1">
    <source>
        <dbReference type="EMBL" id="MTE13508.1"/>
    </source>
</evidence>
<proteinExistence type="predicted"/>
<accession>A0A6I3KXB0</accession>
<dbReference type="Proteomes" id="UP000432464">
    <property type="component" value="Unassembled WGS sequence"/>
</dbReference>